<dbReference type="InterPro" id="IPR058245">
    <property type="entry name" value="NreC/VraR/RcsB-like_REC"/>
</dbReference>
<dbReference type="InterPro" id="IPR011006">
    <property type="entry name" value="CheY-like_superfamily"/>
</dbReference>
<dbReference type="SMART" id="SM00421">
    <property type="entry name" value="HTH_LUXR"/>
    <property type="match status" value="1"/>
</dbReference>
<name>A0A1G9B5S3_9ACTN</name>
<dbReference type="Gene3D" id="3.40.50.2300">
    <property type="match status" value="1"/>
</dbReference>
<keyword evidence="8" id="KW-0808">Transferase</keyword>
<dbReference type="PANTHER" id="PTHR43214">
    <property type="entry name" value="TWO-COMPONENT RESPONSE REGULATOR"/>
    <property type="match status" value="1"/>
</dbReference>
<dbReference type="SUPFAM" id="SSF52172">
    <property type="entry name" value="CheY-like"/>
    <property type="match status" value="1"/>
</dbReference>
<keyword evidence="3" id="KW-0238">DNA-binding</keyword>
<keyword evidence="1 5" id="KW-0597">Phosphoprotein</keyword>
<evidence type="ECO:0000256" key="2">
    <source>
        <dbReference type="ARBA" id="ARBA00023015"/>
    </source>
</evidence>
<evidence type="ECO:0000256" key="1">
    <source>
        <dbReference type="ARBA" id="ARBA00022553"/>
    </source>
</evidence>
<evidence type="ECO:0000259" key="6">
    <source>
        <dbReference type="PROSITE" id="PS50043"/>
    </source>
</evidence>
<dbReference type="CDD" id="cd17535">
    <property type="entry name" value="REC_NarL-like"/>
    <property type="match status" value="1"/>
</dbReference>
<dbReference type="STRING" id="683260.SAMN05421874_10729"/>
<dbReference type="PROSITE" id="PS50110">
    <property type="entry name" value="RESPONSE_REGULATORY"/>
    <property type="match status" value="1"/>
</dbReference>
<dbReference type="InterPro" id="IPR000792">
    <property type="entry name" value="Tscrpt_reg_LuxR_C"/>
</dbReference>
<gene>
    <name evidence="8" type="ORF">SAMN05421874_10729</name>
</gene>
<dbReference type="PRINTS" id="PR00038">
    <property type="entry name" value="HTHLUXR"/>
</dbReference>
<dbReference type="PROSITE" id="PS50043">
    <property type="entry name" value="HTH_LUXR_2"/>
    <property type="match status" value="1"/>
</dbReference>
<dbReference type="AlphaFoldDB" id="A0A1G9B5S3"/>
<keyword evidence="4" id="KW-0804">Transcription</keyword>
<dbReference type="InterPro" id="IPR001789">
    <property type="entry name" value="Sig_transdc_resp-reg_receiver"/>
</dbReference>
<protein>
    <submittedName>
        <fullName evidence="8">Serine/threonine protein kinase/serine/threonine-protein kinase PknK</fullName>
    </submittedName>
</protein>
<feature type="modified residue" description="4-aspartylphosphate" evidence="5">
    <location>
        <position position="52"/>
    </location>
</feature>
<organism evidence="8 9">
    <name type="scientific">Nonomuraea maritima</name>
    <dbReference type="NCBI Taxonomy" id="683260"/>
    <lineage>
        <taxon>Bacteria</taxon>
        <taxon>Bacillati</taxon>
        <taxon>Actinomycetota</taxon>
        <taxon>Actinomycetes</taxon>
        <taxon>Streptosporangiales</taxon>
        <taxon>Streptosporangiaceae</taxon>
        <taxon>Nonomuraea</taxon>
    </lineage>
</organism>
<dbReference type="OrthoDB" id="4135368at2"/>
<evidence type="ECO:0000259" key="7">
    <source>
        <dbReference type="PROSITE" id="PS50110"/>
    </source>
</evidence>
<evidence type="ECO:0000256" key="5">
    <source>
        <dbReference type="PROSITE-ProRule" id="PRU00169"/>
    </source>
</evidence>
<keyword evidence="2" id="KW-0805">Transcription regulation</keyword>
<dbReference type="SUPFAM" id="SSF46894">
    <property type="entry name" value="C-terminal effector domain of the bipartite response regulators"/>
    <property type="match status" value="1"/>
</dbReference>
<feature type="domain" description="HTH luxR-type" evidence="6">
    <location>
        <begin position="144"/>
        <end position="215"/>
    </location>
</feature>
<reference evidence="8 9" key="1">
    <citation type="submission" date="2016-10" db="EMBL/GenBank/DDBJ databases">
        <authorList>
            <person name="de Groot N.N."/>
        </authorList>
    </citation>
    <scope>NUCLEOTIDE SEQUENCE [LARGE SCALE GENOMIC DNA]</scope>
    <source>
        <strain evidence="8 9">CGMCC 4.5681</strain>
    </source>
</reference>
<dbReference type="RefSeq" id="WP_090764035.1">
    <property type="nucleotide sequence ID" value="NZ_FNFB01000007.1"/>
</dbReference>
<sequence length="215" mass="23394">MRVIIADDAVLFREGTARILLEAGFRVTGQAGNATELLDLVRRDPPAVAVIDIRMPPGHATEGIDAAAEIRRSHPRVGLLLLSQHVDTHHAVRLMTEFERGVGYLLKDRVSDLAGFAGDVRRVAGGDCVIDPELVARLVGRKRERDTLAALTERERAVLALMAQGRSNSALSAELHLSAKTIEAHVRSIFTKLNLPPDAADHRRVLAVLAFLRSG</sequence>
<dbReference type="GO" id="GO:0006355">
    <property type="term" value="P:regulation of DNA-templated transcription"/>
    <property type="evidence" value="ECO:0007669"/>
    <property type="project" value="InterPro"/>
</dbReference>
<dbReference type="EMBL" id="FNFB01000007">
    <property type="protein sequence ID" value="SDK34818.1"/>
    <property type="molecule type" value="Genomic_DNA"/>
</dbReference>
<evidence type="ECO:0000313" key="8">
    <source>
        <dbReference type="EMBL" id="SDK34818.1"/>
    </source>
</evidence>
<proteinExistence type="predicted"/>
<keyword evidence="8" id="KW-0418">Kinase</keyword>
<dbReference type="SMART" id="SM00448">
    <property type="entry name" value="REC"/>
    <property type="match status" value="1"/>
</dbReference>
<dbReference type="GO" id="GO:0000160">
    <property type="term" value="P:phosphorelay signal transduction system"/>
    <property type="evidence" value="ECO:0007669"/>
    <property type="project" value="InterPro"/>
</dbReference>
<dbReference type="GO" id="GO:0003677">
    <property type="term" value="F:DNA binding"/>
    <property type="evidence" value="ECO:0007669"/>
    <property type="project" value="UniProtKB-KW"/>
</dbReference>
<feature type="domain" description="Response regulatory" evidence="7">
    <location>
        <begin position="2"/>
        <end position="122"/>
    </location>
</feature>
<dbReference type="GO" id="GO:0004674">
    <property type="term" value="F:protein serine/threonine kinase activity"/>
    <property type="evidence" value="ECO:0007669"/>
    <property type="project" value="UniProtKB-KW"/>
</dbReference>
<keyword evidence="8" id="KW-0723">Serine/threonine-protein kinase</keyword>
<dbReference type="InterPro" id="IPR039420">
    <property type="entry name" value="WalR-like"/>
</dbReference>
<dbReference type="InterPro" id="IPR016032">
    <property type="entry name" value="Sig_transdc_resp-reg_C-effctor"/>
</dbReference>
<dbReference type="PANTHER" id="PTHR43214:SF24">
    <property type="entry name" value="TRANSCRIPTIONAL REGULATORY PROTEIN NARL-RELATED"/>
    <property type="match status" value="1"/>
</dbReference>
<accession>A0A1G9B5S3</accession>
<dbReference type="Pfam" id="PF00072">
    <property type="entry name" value="Response_reg"/>
    <property type="match status" value="1"/>
</dbReference>
<evidence type="ECO:0000256" key="3">
    <source>
        <dbReference type="ARBA" id="ARBA00023125"/>
    </source>
</evidence>
<keyword evidence="9" id="KW-1185">Reference proteome</keyword>
<dbReference type="Pfam" id="PF00196">
    <property type="entry name" value="GerE"/>
    <property type="match status" value="1"/>
</dbReference>
<evidence type="ECO:0000313" key="9">
    <source>
        <dbReference type="Proteomes" id="UP000198683"/>
    </source>
</evidence>
<dbReference type="Proteomes" id="UP000198683">
    <property type="component" value="Unassembled WGS sequence"/>
</dbReference>
<dbReference type="CDD" id="cd06170">
    <property type="entry name" value="LuxR_C_like"/>
    <property type="match status" value="1"/>
</dbReference>
<evidence type="ECO:0000256" key="4">
    <source>
        <dbReference type="ARBA" id="ARBA00023163"/>
    </source>
</evidence>